<evidence type="ECO:0000259" key="6">
    <source>
        <dbReference type="Pfam" id="PF18565"/>
    </source>
</evidence>
<dbReference type="Pfam" id="PF02836">
    <property type="entry name" value="Glyco_hydro_2_C"/>
    <property type="match status" value="1"/>
</dbReference>
<dbReference type="eggNOG" id="COG3250">
    <property type="taxonomic scope" value="Bacteria"/>
</dbReference>
<organism evidence="7 8">
    <name type="scientific">Schleiferilactobacillus harbinensis DSM 16991</name>
    <dbReference type="NCBI Taxonomy" id="1122147"/>
    <lineage>
        <taxon>Bacteria</taxon>
        <taxon>Bacillati</taxon>
        <taxon>Bacillota</taxon>
        <taxon>Bacilli</taxon>
        <taxon>Lactobacillales</taxon>
        <taxon>Lactobacillaceae</taxon>
        <taxon>Schleiferilactobacillus</taxon>
    </lineage>
</organism>
<name>A0A0R1XC43_9LACO</name>
<dbReference type="SUPFAM" id="SSF49785">
    <property type="entry name" value="Galactose-binding domain-like"/>
    <property type="match status" value="1"/>
</dbReference>
<dbReference type="InterPro" id="IPR051913">
    <property type="entry name" value="GH2_Domain-Containing"/>
</dbReference>
<reference evidence="7 8" key="1">
    <citation type="journal article" date="2015" name="Genome Announc.">
        <title>Expanding the biotechnology potential of lactobacilli through comparative genomics of 213 strains and associated genera.</title>
        <authorList>
            <person name="Sun Z."/>
            <person name="Harris H.M."/>
            <person name="McCann A."/>
            <person name="Guo C."/>
            <person name="Argimon S."/>
            <person name="Zhang W."/>
            <person name="Yang X."/>
            <person name="Jeffery I.B."/>
            <person name="Cooney J.C."/>
            <person name="Kagawa T.F."/>
            <person name="Liu W."/>
            <person name="Song Y."/>
            <person name="Salvetti E."/>
            <person name="Wrobel A."/>
            <person name="Rasinkangas P."/>
            <person name="Parkhill J."/>
            <person name="Rea M.C."/>
            <person name="O'Sullivan O."/>
            <person name="Ritari J."/>
            <person name="Douillard F.P."/>
            <person name="Paul Ross R."/>
            <person name="Yang R."/>
            <person name="Briner A.E."/>
            <person name="Felis G.E."/>
            <person name="de Vos W.M."/>
            <person name="Barrangou R."/>
            <person name="Klaenhammer T.R."/>
            <person name="Caufield P.W."/>
            <person name="Cui Y."/>
            <person name="Zhang H."/>
            <person name="O'Toole P.W."/>
        </authorList>
    </citation>
    <scope>NUCLEOTIDE SEQUENCE [LARGE SCALE GENOMIC DNA]</scope>
    <source>
        <strain evidence="7 8">DSM 16991</strain>
    </source>
</reference>
<evidence type="ECO:0000313" key="7">
    <source>
        <dbReference type="EMBL" id="KRM27409.1"/>
    </source>
</evidence>
<evidence type="ECO:0000313" key="8">
    <source>
        <dbReference type="Proteomes" id="UP000050949"/>
    </source>
</evidence>
<dbReference type="InterPro" id="IPR006103">
    <property type="entry name" value="Glyco_hydro_2_cat"/>
</dbReference>
<dbReference type="Pfam" id="PF00703">
    <property type="entry name" value="Glyco_hydro_2"/>
    <property type="match status" value="1"/>
</dbReference>
<evidence type="ECO:0000256" key="1">
    <source>
        <dbReference type="ARBA" id="ARBA00007401"/>
    </source>
</evidence>
<comment type="caution">
    <text evidence="7">The sequence shown here is derived from an EMBL/GenBank/DDBJ whole genome shotgun (WGS) entry which is preliminary data.</text>
</comment>
<dbReference type="Gene3D" id="2.60.40.10">
    <property type="entry name" value="Immunoglobulins"/>
    <property type="match status" value="2"/>
</dbReference>
<dbReference type="InterPro" id="IPR006102">
    <property type="entry name" value="Ig-like_GH2"/>
</dbReference>
<evidence type="ECO:0000256" key="3">
    <source>
        <dbReference type="ARBA" id="ARBA00023295"/>
    </source>
</evidence>
<keyword evidence="3" id="KW-0326">Glycosidase</keyword>
<feature type="domain" description="Glycoside hydrolase family 2 catalytic" evidence="5">
    <location>
        <begin position="280"/>
        <end position="541"/>
    </location>
</feature>
<dbReference type="InterPro" id="IPR036156">
    <property type="entry name" value="Beta-gal/glucu_dom_sf"/>
</dbReference>
<dbReference type="PANTHER" id="PTHR42732:SF1">
    <property type="entry name" value="BETA-MANNOSIDASE"/>
    <property type="match status" value="1"/>
</dbReference>
<dbReference type="Gene3D" id="3.20.20.80">
    <property type="entry name" value="Glycosidases"/>
    <property type="match status" value="1"/>
</dbReference>
<dbReference type="InterPro" id="IPR013783">
    <property type="entry name" value="Ig-like_fold"/>
</dbReference>
<dbReference type="RefSeq" id="WP_027827665.1">
    <property type="nucleotide sequence ID" value="NZ_AUEH01000005.1"/>
</dbReference>
<dbReference type="OrthoDB" id="9762066at2"/>
<dbReference type="SUPFAM" id="SSF49303">
    <property type="entry name" value="beta-Galactosidase/glucuronidase domain"/>
    <property type="match status" value="1"/>
</dbReference>
<evidence type="ECO:0000259" key="5">
    <source>
        <dbReference type="Pfam" id="PF02836"/>
    </source>
</evidence>
<dbReference type="AlphaFoldDB" id="A0A0R1XC43"/>
<evidence type="ECO:0000259" key="4">
    <source>
        <dbReference type="Pfam" id="PF00703"/>
    </source>
</evidence>
<feature type="domain" description="Glycoside hydrolase family 2 immunoglobulin-like beta-sandwich" evidence="4">
    <location>
        <begin position="167"/>
        <end position="271"/>
    </location>
</feature>
<accession>A0A0R1XC43</accession>
<protein>
    <submittedName>
        <fullName evidence="7">Glycosyl hydrolase family 2, sugar binding domain protein</fullName>
    </submittedName>
</protein>
<comment type="similarity">
    <text evidence="1">Belongs to the glycosyl hydrolase 2 family.</text>
</comment>
<evidence type="ECO:0000256" key="2">
    <source>
        <dbReference type="ARBA" id="ARBA00022801"/>
    </source>
</evidence>
<dbReference type="InterPro" id="IPR017853">
    <property type="entry name" value="GH"/>
</dbReference>
<dbReference type="InterPro" id="IPR040605">
    <property type="entry name" value="Glyco_hydro2_dom5"/>
</dbReference>
<dbReference type="InterPro" id="IPR006101">
    <property type="entry name" value="Glyco_hydro_2"/>
</dbReference>
<feature type="domain" description="Glycoside hydrolase family 2" evidence="6">
    <location>
        <begin position="695"/>
        <end position="782"/>
    </location>
</feature>
<dbReference type="PANTHER" id="PTHR42732">
    <property type="entry name" value="BETA-GALACTOSIDASE"/>
    <property type="match status" value="1"/>
</dbReference>
<proteinExistence type="inferred from homology"/>
<dbReference type="GO" id="GO:0004553">
    <property type="term" value="F:hydrolase activity, hydrolyzing O-glycosyl compounds"/>
    <property type="evidence" value="ECO:0007669"/>
    <property type="project" value="InterPro"/>
</dbReference>
<dbReference type="PATRIC" id="fig|1122147.4.peg.2699"/>
<sequence>MEQIQLRTWRFSHTDAQSTWQKDFDDTDWERVSVPHDWSVHEPFDRHNASGTGYLNGGVGWYRGHFSLTALSRSDHDTVILKFAGAYRNSDVWVNGYHLGGRPSGYAEFSFDITDLLADAPDDDLVIAVRLTRQELADSRWFNGTGLNRPVYLEVHQALMIPDYGTTFTTPAVTADQATVQIRHQVRNRLVNTHLVTVTDTLTRLDTDQTVSLTHTETIKSNEEKVVTSSTVLPQPALWSVDHPHLYRLTTTLTSDSSDVQSTYTQIVGIRNAAFDPNTGFHLNGQPLKIKGVCLHEDAGVLGTAVPASVWTRRLLALKKMGANAIRMSHNPHTPALYDLCDQLGFLVFDEAFDEWENPKNKWWQGHNVYPPKFGGYAHDFPHWHAADLANMVQRDRNHPSIIAWSIGNEVDYPNDPYANPLFKEMTGNNDANKPAAEREYNPDRPDTRRLSVIAAELAKIVKANDDTRPVTLAAAFPELSARTGLLNALDVVGYNYKEHLYAQDHERFPTKPFIGSENGHDYAAWRAVTDHEYVAGQFLWTGIDYLGEAQGWPIHGSGAGLLTLAGFPKTPYYLRQSWWAKTPVLKMVTVPQGTLHYPWEPLYRRWDYVPGSVITVRFYTNCQHLQLTLGTTPLSAPVYDAKHGYYETTIAYKNEPLLVRGTYQGAQVTDTLVPVGAPAQLHAAVWSDPLAPQTADDDVYQIEITLLDQAGHPTEAEQIIHAAVTGGTLLGLENGNLADTTDYSADYRRTLAGHLVIFVRSTDPARTTVTCQTNGLAPVTMTLQ</sequence>
<dbReference type="GO" id="GO:0005975">
    <property type="term" value="P:carbohydrate metabolic process"/>
    <property type="evidence" value="ECO:0007669"/>
    <property type="project" value="InterPro"/>
</dbReference>
<keyword evidence="2 7" id="KW-0378">Hydrolase</keyword>
<dbReference type="EMBL" id="AZFW01000050">
    <property type="protein sequence ID" value="KRM27409.1"/>
    <property type="molecule type" value="Genomic_DNA"/>
</dbReference>
<dbReference type="SUPFAM" id="SSF51445">
    <property type="entry name" value="(Trans)glycosidases"/>
    <property type="match status" value="1"/>
</dbReference>
<dbReference type="PRINTS" id="PR00132">
    <property type="entry name" value="GLHYDRLASE2"/>
</dbReference>
<gene>
    <name evidence="7" type="ORF">FC91_GL002618</name>
</gene>
<dbReference type="Gene3D" id="2.60.120.260">
    <property type="entry name" value="Galactose-binding domain-like"/>
    <property type="match status" value="1"/>
</dbReference>
<dbReference type="Proteomes" id="UP000050949">
    <property type="component" value="Unassembled WGS sequence"/>
</dbReference>
<dbReference type="Pfam" id="PF18565">
    <property type="entry name" value="Glyco_hydro2_C5"/>
    <property type="match status" value="1"/>
</dbReference>
<dbReference type="InterPro" id="IPR008979">
    <property type="entry name" value="Galactose-bd-like_sf"/>
</dbReference>